<proteinExistence type="predicted"/>
<feature type="region of interest" description="Disordered" evidence="1">
    <location>
        <begin position="24"/>
        <end position="44"/>
    </location>
</feature>
<evidence type="ECO:0000313" key="3">
    <source>
        <dbReference type="EMBL" id="QSR28346.1"/>
    </source>
</evidence>
<dbReference type="EMBL" id="CP022295">
    <property type="protein sequence ID" value="QSR28346.1"/>
    <property type="molecule type" value="Genomic_DNA"/>
</dbReference>
<dbReference type="Proteomes" id="UP000662818">
    <property type="component" value="Chromosome"/>
</dbReference>
<dbReference type="RefSeq" id="WP_207007104.1">
    <property type="nucleotide sequence ID" value="NZ_CP022295.1"/>
</dbReference>
<reference evidence="3 4" key="1">
    <citation type="submission" date="2017-06" db="EMBL/GenBank/DDBJ databases">
        <title>Complete Genome Sequence of the Soil Carbazole-Degrading Bacterium Nocardioides aromaticivorans IC177.</title>
        <authorList>
            <person name="Vejarano F."/>
            <person name="Suzuki-Minakuchi C."/>
            <person name="Ohtsubo Y."/>
            <person name="Tsuda M."/>
            <person name="Okada K."/>
            <person name="Nojiri H."/>
        </authorList>
    </citation>
    <scope>NUCLEOTIDE SEQUENCE [LARGE SCALE GENOMIC DNA]</scope>
    <source>
        <strain evidence="3 4">IC177</strain>
    </source>
</reference>
<evidence type="ECO:0000256" key="2">
    <source>
        <dbReference type="SAM" id="SignalP"/>
    </source>
</evidence>
<evidence type="ECO:0008006" key="5">
    <source>
        <dbReference type="Google" id="ProtNLM"/>
    </source>
</evidence>
<name>A0ABX7PQY6_9ACTN</name>
<keyword evidence="2" id="KW-0732">Signal</keyword>
<dbReference type="PROSITE" id="PS51257">
    <property type="entry name" value="PROKAR_LIPOPROTEIN"/>
    <property type="match status" value="1"/>
</dbReference>
<evidence type="ECO:0000313" key="4">
    <source>
        <dbReference type="Proteomes" id="UP000662818"/>
    </source>
</evidence>
<evidence type="ECO:0000256" key="1">
    <source>
        <dbReference type="SAM" id="MobiDB-lite"/>
    </source>
</evidence>
<protein>
    <recommendedName>
        <fullName evidence="5">GerMN domain-containing protein</fullName>
    </recommendedName>
</protein>
<feature type="chain" id="PRO_5047270500" description="GerMN domain-containing protein" evidence="2">
    <location>
        <begin position="20"/>
        <end position="323"/>
    </location>
</feature>
<feature type="signal peptide" evidence="2">
    <location>
        <begin position="1"/>
        <end position="19"/>
    </location>
</feature>
<keyword evidence="4" id="KW-1185">Reference proteome</keyword>
<gene>
    <name evidence="3" type="ORF">CFH99_22235</name>
</gene>
<organism evidence="3 4">
    <name type="scientific">Nocardioides aromaticivorans</name>
    <dbReference type="NCBI Taxonomy" id="200618"/>
    <lineage>
        <taxon>Bacteria</taxon>
        <taxon>Bacillati</taxon>
        <taxon>Actinomycetota</taxon>
        <taxon>Actinomycetes</taxon>
        <taxon>Propionibacteriales</taxon>
        <taxon>Nocardioidaceae</taxon>
        <taxon>Nocardioides</taxon>
    </lineage>
</organism>
<accession>A0ABX7PQY6</accession>
<sequence length="323" mass="34002">MIRVLGASILLATSLTAGACANDAERGGRARSGSAADAPSVPPEVAGWALPDVDGSTKKEADALHLKALTAMISRPVTYEGTVRMLVGAVSISGAVDPESETSRTTTQIKDVSEELAQLSADLEGFGTRTRYVAGRSYAQVDVPQLRGCWFDFGRMADSDGLGWYLPALLVADGYARGFSREDRDVVVIDTDAVNLVAAVWPKTARMLYVEADVPVPVVLTLRNGRPVKAEYELGEAVDALVEAGARVPEGASRDQLKAAMSGVVTIEYGTLADVEVKTPPASRLIDATVLGGMDITALTQMESSEREAVLPDMDLETCAAAG</sequence>